<keyword evidence="2" id="KW-1185">Reference proteome</keyword>
<comment type="caution">
    <text evidence="1">The sequence shown here is derived from an EMBL/GenBank/DDBJ whole genome shotgun (WGS) entry which is preliminary data.</text>
</comment>
<reference evidence="1 2" key="1">
    <citation type="submission" date="2018-11" db="EMBL/GenBank/DDBJ databases">
        <title>Genomes From Bacteria Associated with the Canine Oral Cavity: a Test Case for Automated Genome-Based Taxonomic Assignment.</title>
        <authorList>
            <person name="Coil D.A."/>
            <person name="Jospin G."/>
            <person name="Darling A.E."/>
            <person name="Wallis C."/>
            <person name="Davis I.J."/>
            <person name="Harris S."/>
            <person name="Eisen J.A."/>
            <person name="Holcombe L.J."/>
            <person name="O'Flynn C."/>
        </authorList>
    </citation>
    <scope>NUCLEOTIDE SEQUENCE [LARGE SCALE GENOMIC DNA]</scope>
    <source>
        <strain evidence="1 2">OH770</strain>
    </source>
</reference>
<protein>
    <submittedName>
        <fullName evidence="1">RloB domain-containing protein</fullName>
    </submittedName>
</protein>
<sequence>MWGVINVARSRKKRSLRPAILIVTNGERTERTYLTRLKSEAKGSKLSITVQFLPGEASTLLRKLDANDLSGYTEIWIVVDEDGRDLLPLIRGCEKRTRKNQLWVPVISRPCFEVWLIAHYERVKTYHSQADAQRHLGQITGRKPAEKSLPTDFPFENMHQACVQCELPSAEVHEQGQMPPSPGSGMVHLVQRLLPGREKE</sequence>
<evidence type="ECO:0000313" key="1">
    <source>
        <dbReference type="EMBL" id="RRC94534.1"/>
    </source>
</evidence>
<accession>A0A3P1SBV3</accession>
<gene>
    <name evidence="1" type="ORF">EII11_09955</name>
</gene>
<dbReference type="Proteomes" id="UP000280444">
    <property type="component" value="Unassembled WGS sequence"/>
</dbReference>
<dbReference type="InterPro" id="IPR025591">
    <property type="entry name" value="RloB"/>
</dbReference>
<dbReference type="Pfam" id="PF13707">
    <property type="entry name" value="RloB"/>
    <property type="match status" value="1"/>
</dbReference>
<name>A0A3P1SBV3_9ACTO</name>
<organism evidence="1 2">
    <name type="scientific">Schaalia canis</name>
    <dbReference type="NCBI Taxonomy" id="100469"/>
    <lineage>
        <taxon>Bacteria</taxon>
        <taxon>Bacillati</taxon>
        <taxon>Actinomycetota</taxon>
        <taxon>Actinomycetes</taxon>
        <taxon>Actinomycetales</taxon>
        <taxon>Actinomycetaceae</taxon>
        <taxon>Schaalia</taxon>
    </lineage>
</organism>
<dbReference type="EMBL" id="RQZF01000014">
    <property type="protein sequence ID" value="RRC94534.1"/>
    <property type="molecule type" value="Genomic_DNA"/>
</dbReference>
<proteinExistence type="predicted"/>
<evidence type="ECO:0000313" key="2">
    <source>
        <dbReference type="Proteomes" id="UP000280444"/>
    </source>
</evidence>
<dbReference type="OrthoDB" id="9796523at2"/>
<dbReference type="AlphaFoldDB" id="A0A3P1SBV3"/>